<evidence type="ECO:0008006" key="4">
    <source>
        <dbReference type="Google" id="ProtNLM"/>
    </source>
</evidence>
<dbReference type="OrthoDB" id="4369999at2759"/>
<organism evidence="2 3">
    <name type="scientific">Penicillium brasilianum</name>
    <dbReference type="NCBI Taxonomy" id="104259"/>
    <lineage>
        <taxon>Eukaryota</taxon>
        <taxon>Fungi</taxon>
        <taxon>Dikarya</taxon>
        <taxon>Ascomycota</taxon>
        <taxon>Pezizomycotina</taxon>
        <taxon>Eurotiomycetes</taxon>
        <taxon>Eurotiomycetidae</taxon>
        <taxon>Eurotiales</taxon>
        <taxon>Aspergillaceae</taxon>
        <taxon>Penicillium</taxon>
    </lineage>
</organism>
<dbReference type="Proteomes" id="UP000042958">
    <property type="component" value="Unassembled WGS sequence"/>
</dbReference>
<feature type="region of interest" description="Disordered" evidence="1">
    <location>
        <begin position="85"/>
        <end position="108"/>
    </location>
</feature>
<keyword evidence="3" id="KW-1185">Reference proteome</keyword>
<evidence type="ECO:0000256" key="1">
    <source>
        <dbReference type="SAM" id="MobiDB-lite"/>
    </source>
</evidence>
<dbReference type="SUPFAM" id="SSF52540">
    <property type="entry name" value="P-loop containing nucleoside triphosphate hydrolases"/>
    <property type="match status" value="1"/>
</dbReference>
<gene>
    <name evidence="2" type="ORF">PMG11_01276</name>
</gene>
<name>A0A0F7TGJ6_PENBI</name>
<evidence type="ECO:0000313" key="3">
    <source>
        <dbReference type="Proteomes" id="UP000042958"/>
    </source>
</evidence>
<feature type="compositionally biased region" description="Basic and acidic residues" evidence="1">
    <location>
        <begin position="381"/>
        <end position="396"/>
    </location>
</feature>
<reference evidence="3" key="1">
    <citation type="journal article" date="2015" name="Genome Announc.">
        <title>Draft genome sequence of the fungus Penicillium brasilianum MG11.</title>
        <authorList>
            <person name="Horn F."/>
            <person name="Linde J."/>
            <person name="Mattern D.J."/>
            <person name="Walther G."/>
            <person name="Guthke R."/>
            <person name="Brakhage A.A."/>
            <person name="Valiante V."/>
        </authorList>
    </citation>
    <scope>NUCLEOTIDE SEQUENCE [LARGE SCALE GENOMIC DNA]</scope>
    <source>
        <strain evidence="3">MG11</strain>
    </source>
</reference>
<evidence type="ECO:0000313" key="2">
    <source>
        <dbReference type="EMBL" id="CEJ54992.1"/>
    </source>
</evidence>
<dbReference type="STRING" id="104259.A0A0F7TGJ6"/>
<feature type="region of interest" description="Disordered" evidence="1">
    <location>
        <begin position="1"/>
        <end position="31"/>
    </location>
</feature>
<accession>A0A0F7TGJ6</accession>
<dbReference type="AlphaFoldDB" id="A0A0F7TGJ6"/>
<protein>
    <recommendedName>
        <fullName evidence="4">DNA2/NAM7 helicase helicase domain-containing protein</fullName>
    </recommendedName>
</protein>
<dbReference type="EMBL" id="CDHK01000001">
    <property type="protein sequence ID" value="CEJ54992.1"/>
    <property type="molecule type" value="Genomic_DNA"/>
</dbReference>
<feature type="compositionally biased region" description="Polar residues" evidence="1">
    <location>
        <begin position="9"/>
        <end position="19"/>
    </location>
</feature>
<feature type="region of interest" description="Disordered" evidence="1">
    <location>
        <begin position="373"/>
        <end position="396"/>
    </location>
</feature>
<dbReference type="InterPro" id="IPR027417">
    <property type="entry name" value="P-loop_NTPase"/>
</dbReference>
<proteinExistence type="predicted"/>
<dbReference type="Gene3D" id="3.40.50.300">
    <property type="entry name" value="P-loop containing nucleotide triphosphate hydrolases"/>
    <property type="match status" value="1"/>
</dbReference>
<sequence length="669" mass="75518">MARKKRPLSPSTEPANENVGQPDLHQELVGPRPRRIPSVLITDDASVLTCTPTRDHSFIACSFALDASYPDPYLEVSFECAYHDPIPPPDPLDDPQAESGHVDKKQDAQGYRNTHHGCAKFTSSDIASLRIVQLEAPNNENKELQNLTFADAMARGDRSIAPQNLVDGNRILKLALDEGNLKILRIELHEDVTIKTIGLHTPKVLGEQNASWLELCQHHKSSRSFNLAVDSTYEGLEAMRSQIVSSWEEMRQSPGPFHEFYGNHPDKPFVKSGSADDNVPRTSRRNDFDAPGQLGFMHKHEYNALCAYGYIDEHAYNDSATRELTGRPLELRLMEVPHTEGREFMAFVSEANVASARLQPGDPLEYAFVDGDSADAGSQPDGHDRMEGIHSSDPYERPLAQEELDREEEVDFMDSVHDDDPRERNLAILKFIDEKRTAKQSEPQTPPQTTEPIYWTGKVGNDAAWIPTGWRLLYMVRPYDRDAKAWDFKEEINALPWRTMADPDFKTKFLAHPPHHVCLGIIISEKEKKSILAANHEMYMKGGQMEELWDLLLMQEPSTFRHVDFYGTIQEDTFDFAQITNRMNHGQKAAFAALRDMRAFAVALHGPPGTGKTFWASNVLIPLIQQPNKDTGQPHLIYAMAATNDQVDKLAEELHKVLNQIRKSLVVFV</sequence>